<dbReference type="EC" id="6.1.1.23" evidence="7"/>
<dbReference type="CDD" id="cd00777">
    <property type="entry name" value="AspRS_core"/>
    <property type="match status" value="1"/>
</dbReference>
<dbReference type="Pfam" id="PF00152">
    <property type="entry name" value="tRNA-synt_2"/>
    <property type="match status" value="1"/>
</dbReference>
<dbReference type="Pfam" id="PF01336">
    <property type="entry name" value="tRNA_anti-codon"/>
    <property type="match status" value="1"/>
</dbReference>
<dbReference type="InterPro" id="IPR004365">
    <property type="entry name" value="NA-bd_OB_tRNA"/>
</dbReference>
<protein>
    <recommendedName>
        <fullName evidence="7">Aspartate--tRNA(Asp/Asn) ligase</fullName>
        <ecNumber evidence="7">6.1.1.23</ecNumber>
    </recommendedName>
    <alternativeName>
        <fullName evidence="7">Aspartyl-tRNA synthetase</fullName>
        <shortName evidence="7">AspRS</shortName>
    </alternativeName>
    <alternativeName>
        <fullName evidence="7">Non-discriminating aspartyl-tRNA synthetase</fullName>
        <shortName evidence="7">ND-AspRS</shortName>
    </alternativeName>
</protein>
<dbReference type="PROSITE" id="PS50862">
    <property type="entry name" value="AA_TRNA_LIGASE_II"/>
    <property type="match status" value="1"/>
</dbReference>
<dbReference type="GO" id="GO:0003676">
    <property type="term" value="F:nucleic acid binding"/>
    <property type="evidence" value="ECO:0007669"/>
    <property type="project" value="InterPro"/>
</dbReference>
<dbReference type="EMBL" id="SRXW01000001">
    <property type="protein sequence ID" value="TGY89844.1"/>
    <property type="molecule type" value="Genomic_DNA"/>
</dbReference>
<gene>
    <name evidence="7 9" type="primary">aspS</name>
    <name evidence="9" type="ORF">E5163_01510</name>
</gene>
<dbReference type="SUPFAM" id="SSF55261">
    <property type="entry name" value="GAD domain-like"/>
    <property type="match status" value="1"/>
</dbReference>
<comment type="subcellular location">
    <subcellularLocation>
        <location evidence="7">Cytoplasm</location>
    </subcellularLocation>
</comment>
<comment type="subunit">
    <text evidence="7">Homodimer.</text>
</comment>
<dbReference type="InterPro" id="IPR045864">
    <property type="entry name" value="aa-tRNA-synth_II/BPL/LPL"/>
</dbReference>
<feature type="binding site" evidence="7">
    <location>
        <position position="495"/>
    </location>
    <ligand>
        <name>ATP</name>
        <dbReference type="ChEBI" id="CHEBI:30616"/>
    </ligand>
</feature>
<keyword evidence="10" id="KW-1185">Reference proteome</keyword>
<evidence type="ECO:0000256" key="6">
    <source>
        <dbReference type="ARBA" id="ARBA00023146"/>
    </source>
</evidence>
<feature type="binding site" evidence="7">
    <location>
        <begin position="221"/>
        <end position="223"/>
    </location>
    <ligand>
        <name>ATP</name>
        <dbReference type="ChEBI" id="CHEBI:30616"/>
    </ligand>
</feature>
<proteinExistence type="inferred from homology"/>
<accession>A0A4S2H2S6</accession>
<dbReference type="InterPro" id="IPR047089">
    <property type="entry name" value="Asp-tRNA-ligase_1_N"/>
</dbReference>
<dbReference type="AlphaFoldDB" id="A0A4S2H2S6"/>
<dbReference type="NCBIfam" id="NF001750">
    <property type="entry name" value="PRK00476.1"/>
    <property type="match status" value="1"/>
</dbReference>
<comment type="function">
    <text evidence="7">Aspartyl-tRNA synthetase with relaxed tRNA specificity since it is able to aspartylate not only its cognate tRNA(Asp) but also tRNA(Asn). Reaction proceeds in two steps: L-aspartate is first activated by ATP to form Asp-AMP and then transferred to the acceptor end of tRNA(Asp/Asn).</text>
</comment>
<keyword evidence="5 7" id="KW-0648">Protein biosynthesis</keyword>
<dbReference type="Gene3D" id="2.40.50.140">
    <property type="entry name" value="Nucleic acid-binding proteins"/>
    <property type="match status" value="1"/>
</dbReference>
<comment type="catalytic activity">
    <reaction evidence="7">
        <text>tRNA(Asx) + L-aspartate + ATP = L-aspartyl-tRNA(Asx) + AMP + diphosphate</text>
        <dbReference type="Rhea" id="RHEA:18349"/>
        <dbReference type="Rhea" id="RHEA-COMP:9710"/>
        <dbReference type="Rhea" id="RHEA-COMP:9711"/>
        <dbReference type="ChEBI" id="CHEBI:29991"/>
        <dbReference type="ChEBI" id="CHEBI:30616"/>
        <dbReference type="ChEBI" id="CHEBI:33019"/>
        <dbReference type="ChEBI" id="CHEBI:78442"/>
        <dbReference type="ChEBI" id="CHEBI:78516"/>
        <dbReference type="ChEBI" id="CHEBI:456215"/>
        <dbReference type="EC" id="6.1.1.23"/>
    </reaction>
</comment>
<dbReference type="PANTHER" id="PTHR22594:SF5">
    <property type="entry name" value="ASPARTATE--TRNA LIGASE, MITOCHONDRIAL"/>
    <property type="match status" value="1"/>
</dbReference>
<dbReference type="InterPro" id="IPR006195">
    <property type="entry name" value="aa-tRNA-synth_II"/>
</dbReference>
<keyword evidence="7" id="KW-0963">Cytoplasm</keyword>
<dbReference type="NCBIfam" id="TIGR00459">
    <property type="entry name" value="aspS_bact"/>
    <property type="match status" value="1"/>
</dbReference>
<feature type="binding site" evidence="7">
    <location>
        <position position="455"/>
    </location>
    <ligand>
        <name>L-aspartate</name>
        <dbReference type="ChEBI" id="CHEBI:29991"/>
    </ligand>
</feature>
<dbReference type="GO" id="GO:0005737">
    <property type="term" value="C:cytoplasm"/>
    <property type="evidence" value="ECO:0007669"/>
    <property type="project" value="UniProtKB-SubCell"/>
</dbReference>
<name>A0A4S2H2S6_9PROT</name>
<evidence type="ECO:0000259" key="8">
    <source>
        <dbReference type="PROSITE" id="PS50862"/>
    </source>
</evidence>
<dbReference type="PRINTS" id="PR01042">
    <property type="entry name" value="TRNASYNTHASP"/>
</dbReference>
<keyword evidence="3 7" id="KW-0547">Nucleotide-binding</keyword>
<keyword evidence="4 7" id="KW-0067">ATP-binding</keyword>
<dbReference type="OrthoDB" id="9802326at2"/>
<sequence>MHAYRTHTCGQLRKPDVGETARLSGWIHRKRDHGGLLFVDLRDHYGITQCVLEPENPNFERLERLRVESVVTVTGKVVARSAETVNANLPTGEIELRVEELEVRSEAEELPLPVFGEPDWSEEVRLKHRYVDLRRESLHKRIVLRSKIIDSIRRRMVEQGFMEYQTPILTASSPEGARDFLVPSRLHPGKFYALPQAPQQFKQLIMVSGFDRYFQIAPCFRDEDARADRAPGEFYQLDIEMSFVEQEDVFNSIEPVLQGLFEEFAGDNAVTALPFPRIPYLEAMRKFGSDKPDLRNPIEMQNVTAHFEGSGFKVFAGMIEKNPKVEVWAIPAPTGGSRAFCDRMNAWAQKEGQPGLGYIMFREEGGQIEGAGPIAKNIGPERTEKIREQLGLEAGDAVFFTAGVPKDFVAFAGRARNQVGRELSLFEDKVYKFCWIVDFPMYEWNEEEKKVDFSHNPFSMPQMDAEAFMALDKHDHETLLGLKAFQYDIVCNGVELSSGAIRNHRPDVMLKAFEYAGYGAEVVEEAFGGMLNAFRYGAPPHGGIAPGVDRIVMLLAGVENLREVVMFPKDQQARDLMMNAPAFPEPRQLRELHLRTVLPEARKPG</sequence>
<evidence type="ECO:0000256" key="1">
    <source>
        <dbReference type="ARBA" id="ARBA00006303"/>
    </source>
</evidence>
<evidence type="ECO:0000256" key="7">
    <source>
        <dbReference type="HAMAP-Rule" id="MF_00044"/>
    </source>
</evidence>
<evidence type="ECO:0000313" key="10">
    <source>
        <dbReference type="Proteomes" id="UP000308054"/>
    </source>
</evidence>
<dbReference type="InterPro" id="IPR004524">
    <property type="entry name" value="Asp-tRNA-ligase_1"/>
</dbReference>
<evidence type="ECO:0000256" key="2">
    <source>
        <dbReference type="ARBA" id="ARBA00022598"/>
    </source>
</evidence>
<dbReference type="InterPro" id="IPR004364">
    <property type="entry name" value="Aa-tRNA-synt_II"/>
</dbReference>
<dbReference type="SUPFAM" id="SSF55681">
    <property type="entry name" value="Class II aaRS and biotin synthetases"/>
    <property type="match status" value="1"/>
</dbReference>
<feature type="binding site" evidence="7">
    <location>
        <position position="502"/>
    </location>
    <ligand>
        <name>L-aspartate</name>
        <dbReference type="ChEBI" id="CHEBI:29991"/>
    </ligand>
</feature>
<dbReference type="Pfam" id="PF02938">
    <property type="entry name" value="GAD"/>
    <property type="match status" value="1"/>
</dbReference>
<dbReference type="GO" id="GO:0005524">
    <property type="term" value="F:ATP binding"/>
    <property type="evidence" value="ECO:0007669"/>
    <property type="project" value="UniProtKB-UniRule"/>
</dbReference>
<keyword evidence="2 7" id="KW-0436">Ligase</keyword>
<organism evidence="9 10">
    <name type="scientific">Marinicauda algicola</name>
    <dbReference type="NCBI Taxonomy" id="2029849"/>
    <lineage>
        <taxon>Bacteria</taxon>
        <taxon>Pseudomonadati</taxon>
        <taxon>Pseudomonadota</taxon>
        <taxon>Alphaproteobacteria</taxon>
        <taxon>Maricaulales</taxon>
        <taxon>Maricaulaceae</taxon>
        <taxon>Marinicauda</taxon>
    </lineage>
</organism>
<dbReference type="Gene3D" id="3.30.1360.30">
    <property type="entry name" value="GAD-like domain"/>
    <property type="match status" value="1"/>
</dbReference>
<reference evidence="9 10" key="1">
    <citation type="journal article" date="2017" name="Int. J. Syst. Evol. Microbiol.">
        <title>Marinicauda algicola sp. nov., isolated from a marine red alga Rhodosorus marinus.</title>
        <authorList>
            <person name="Jeong S.E."/>
            <person name="Jeon S.H."/>
            <person name="Chun B.H."/>
            <person name="Kim D.W."/>
            <person name="Jeon C.O."/>
        </authorList>
    </citation>
    <scope>NUCLEOTIDE SEQUENCE [LARGE SCALE GENOMIC DNA]</scope>
    <source>
        <strain evidence="9 10">JCM 31718</strain>
    </source>
</reference>
<dbReference type="Proteomes" id="UP000308054">
    <property type="component" value="Unassembled WGS sequence"/>
</dbReference>
<comment type="caution">
    <text evidence="7">Lacks conserved residue(s) required for the propagation of feature annotation.</text>
</comment>
<dbReference type="InterPro" id="IPR004115">
    <property type="entry name" value="GAD-like_sf"/>
</dbReference>
<feature type="binding site" evidence="7">
    <location>
        <position position="221"/>
    </location>
    <ligand>
        <name>L-aspartate</name>
        <dbReference type="ChEBI" id="CHEBI:29991"/>
    </ligand>
</feature>
<feature type="binding site" evidence="7">
    <location>
        <begin position="547"/>
        <end position="550"/>
    </location>
    <ligand>
        <name>ATP</name>
        <dbReference type="ChEBI" id="CHEBI:30616"/>
    </ligand>
</feature>
<dbReference type="CDD" id="cd04317">
    <property type="entry name" value="EcAspRS_like_N"/>
    <property type="match status" value="1"/>
</dbReference>
<evidence type="ECO:0000256" key="3">
    <source>
        <dbReference type="ARBA" id="ARBA00022741"/>
    </source>
</evidence>
<feature type="site" description="Important for tRNA non-discrimination" evidence="7">
    <location>
        <position position="33"/>
    </location>
</feature>
<evidence type="ECO:0000256" key="4">
    <source>
        <dbReference type="ARBA" id="ARBA00022840"/>
    </source>
</evidence>
<dbReference type="InterPro" id="IPR002312">
    <property type="entry name" value="Asp/Asn-tRNA-synth_IIb"/>
</dbReference>
<dbReference type="HAMAP" id="MF_00044">
    <property type="entry name" value="Asp_tRNA_synth_type1"/>
    <property type="match status" value="1"/>
</dbReference>
<dbReference type="RefSeq" id="WP_135994341.1">
    <property type="nucleotide sequence ID" value="NZ_CP071057.1"/>
</dbReference>
<dbReference type="GO" id="GO:0006422">
    <property type="term" value="P:aspartyl-tRNA aminoacylation"/>
    <property type="evidence" value="ECO:0007669"/>
    <property type="project" value="UniProtKB-UniRule"/>
</dbReference>
<evidence type="ECO:0000313" key="9">
    <source>
        <dbReference type="EMBL" id="TGY89844.1"/>
    </source>
</evidence>
<dbReference type="GO" id="GO:0050560">
    <property type="term" value="F:aspartate-tRNA(Asn) ligase activity"/>
    <property type="evidence" value="ECO:0007669"/>
    <property type="project" value="UniProtKB-EC"/>
</dbReference>
<dbReference type="GO" id="GO:0004815">
    <property type="term" value="F:aspartate-tRNA ligase activity"/>
    <property type="evidence" value="ECO:0007669"/>
    <property type="project" value="UniProtKB-UniRule"/>
</dbReference>
<feature type="region of interest" description="Aspartate" evidence="7">
    <location>
        <begin position="199"/>
        <end position="202"/>
    </location>
</feature>
<feature type="binding site" evidence="7">
    <location>
        <position position="175"/>
    </location>
    <ligand>
        <name>L-aspartate</name>
        <dbReference type="ChEBI" id="CHEBI:29991"/>
    </ligand>
</feature>
<feature type="domain" description="Aminoacyl-transfer RNA synthetases class-II family profile" evidence="8">
    <location>
        <begin position="144"/>
        <end position="568"/>
    </location>
</feature>
<dbReference type="PANTHER" id="PTHR22594">
    <property type="entry name" value="ASPARTYL/LYSYL-TRNA SYNTHETASE"/>
    <property type="match status" value="1"/>
</dbReference>
<dbReference type="InterPro" id="IPR012340">
    <property type="entry name" value="NA-bd_OB-fold"/>
</dbReference>
<keyword evidence="6 7" id="KW-0030">Aminoacyl-tRNA synthetase</keyword>
<dbReference type="Gene3D" id="3.30.930.10">
    <property type="entry name" value="Bira Bifunctional Protein, Domain 2"/>
    <property type="match status" value="1"/>
</dbReference>
<comment type="caution">
    <text evidence="9">The sequence shown here is derived from an EMBL/GenBank/DDBJ whole genome shotgun (WGS) entry which is preliminary data.</text>
</comment>
<dbReference type="InterPro" id="IPR047090">
    <property type="entry name" value="AspRS_core"/>
</dbReference>
<comment type="similarity">
    <text evidence="1 7">Belongs to the class-II aminoacyl-tRNA synthetase family. Type 1 subfamily.</text>
</comment>
<dbReference type="SUPFAM" id="SSF50249">
    <property type="entry name" value="Nucleic acid-binding proteins"/>
    <property type="match status" value="1"/>
</dbReference>
<dbReference type="InterPro" id="IPR029351">
    <property type="entry name" value="GAD_dom"/>
</dbReference>
<evidence type="ECO:0000256" key="5">
    <source>
        <dbReference type="ARBA" id="ARBA00022917"/>
    </source>
</evidence>